<keyword evidence="3" id="KW-1185">Reference proteome</keyword>
<feature type="transmembrane region" description="Helical" evidence="1">
    <location>
        <begin position="207"/>
        <end position="226"/>
    </location>
</feature>
<sequence>MSNSLMAQHMVELIAAIAGAYYYFKTKDHQIKIFVWYLWLTVAVETIGMYGYLNYNNFDNTIINWIKNSVFSSNTWLYNTYYLASSIVFALFYLKVVKDHLSKNIIKFSVLIYVIFTIAYYIISGTFFTKSVPYDILLQTLLVFIYVMLYYKQLLKSDRILYFYKLPIFYISSGLLFWYLCVTPLFIFDAYLNLINADFIKFQRSYLLIANTLLYSCYTFGFLYTVQYKKH</sequence>
<feature type="transmembrane region" description="Helical" evidence="1">
    <location>
        <begin position="6"/>
        <end position="24"/>
    </location>
</feature>
<dbReference type="Proteomes" id="UP000248054">
    <property type="component" value="Unassembled WGS sequence"/>
</dbReference>
<feature type="transmembrane region" description="Helical" evidence="1">
    <location>
        <begin position="106"/>
        <end position="128"/>
    </location>
</feature>
<dbReference type="EMBL" id="QJTD01000002">
    <property type="protein sequence ID" value="PYE81534.1"/>
    <property type="molecule type" value="Genomic_DNA"/>
</dbReference>
<gene>
    <name evidence="2" type="ORF">DFQ11_102108</name>
</gene>
<dbReference type="RefSeq" id="WP_146221504.1">
    <property type="nucleotide sequence ID" value="NZ_BMWQ01000002.1"/>
</dbReference>
<feature type="transmembrane region" description="Helical" evidence="1">
    <location>
        <begin position="36"/>
        <end position="55"/>
    </location>
</feature>
<organism evidence="2 3">
    <name type="scientific">Winogradskyella epiphytica</name>
    <dbReference type="NCBI Taxonomy" id="262005"/>
    <lineage>
        <taxon>Bacteria</taxon>
        <taxon>Pseudomonadati</taxon>
        <taxon>Bacteroidota</taxon>
        <taxon>Flavobacteriia</taxon>
        <taxon>Flavobacteriales</taxon>
        <taxon>Flavobacteriaceae</taxon>
        <taxon>Winogradskyella</taxon>
    </lineage>
</organism>
<keyword evidence="1" id="KW-0812">Transmembrane</keyword>
<keyword evidence="1" id="KW-0472">Membrane</keyword>
<protein>
    <submittedName>
        <fullName evidence="2">Uncharacterized protein</fullName>
    </submittedName>
</protein>
<evidence type="ECO:0000256" key="1">
    <source>
        <dbReference type="SAM" id="Phobius"/>
    </source>
</evidence>
<accession>A0A2V4XF83</accession>
<evidence type="ECO:0000313" key="3">
    <source>
        <dbReference type="Proteomes" id="UP000248054"/>
    </source>
</evidence>
<name>A0A2V4XF83_9FLAO</name>
<comment type="caution">
    <text evidence="2">The sequence shown here is derived from an EMBL/GenBank/DDBJ whole genome shotgun (WGS) entry which is preliminary data.</text>
</comment>
<dbReference type="OrthoDB" id="1453530at2"/>
<proteinExistence type="predicted"/>
<feature type="transmembrane region" description="Helical" evidence="1">
    <location>
        <begin position="75"/>
        <end position="94"/>
    </location>
</feature>
<feature type="transmembrane region" description="Helical" evidence="1">
    <location>
        <begin position="163"/>
        <end position="187"/>
    </location>
</feature>
<evidence type="ECO:0000313" key="2">
    <source>
        <dbReference type="EMBL" id="PYE81534.1"/>
    </source>
</evidence>
<reference evidence="2 3" key="1">
    <citation type="submission" date="2018-06" db="EMBL/GenBank/DDBJ databases">
        <title>Genomic Encyclopedia of Type Strains, Phase III (KMG-III): the genomes of soil and plant-associated and newly described type strains.</title>
        <authorList>
            <person name="Whitman W."/>
        </authorList>
    </citation>
    <scope>NUCLEOTIDE SEQUENCE [LARGE SCALE GENOMIC DNA]</scope>
    <source>
        <strain evidence="2 3">CECT 7945</strain>
    </source>
</reference>
<keyword evidence="1" id="KW-1133">Transmembrane helix</keyword>
<feature type="transmembrane region" description="Helical" evidence="1">
    <location>
        <begin position="134"/>
        <end position="151"/>
    </location>
</feature>
<dbReference type="AlphaFoldDB" id="A0A2V4XF83"/>